<evidence type="ECO:0000313" key="1">
    <source>
        <dbReference type="EMBL" id="VXC76006.1"/>
    </source>
</evidence>
<reference evidence="1 2" key="1">
    <citation type="submission" date="2019-10" db="EMBL/GenBank/DDBJ databases">
        <authorList>
            <person name="Karimi E."/>
        </authorList>
    </citation>
    <scope>NUCLEOTIDE SEQUENCE [LARGE SCALE GENOMIC DNA]</scope>
    <source>
        <strain evidence="1">Sphingobacterium sp. 8BC</strain>
    </source>
</reference>
<dbReference type="AlphaFoldDB" id="A0A654B6W6"/>
<organism evidence="1 2">
    <name type="scientific">Sphingobacterium multivorum</name>
    <dbReference type="NCBI Taxonomy" id="28454"/>
    <lineage>
        <taxon>Bacteria</taxon>
        <taxon>Pseudomonadati</taxon>
        <taxon>Bacteroidota</taxon>
        <taxon>Sphingobacteriia</taxon>
        <taxon>Sphingobacteriales</taxon>
        <taxon>Sphingobacteriaceae</taxon>
        <taxon>Sphingobacterium</taxon>
    </lineage>
</organism>
<protein>
    <submittedName>
        <fullName evidence="1">Uncharacterized protein</fullName>
    </submittedName>
</protein>
<accession>A0A654B6W6</accession>
<dbReference type="Proteomes" id="UP000432350">
    <property type="component" value="Unassembled WGS sequence"/>
</dbReference>
<evidence type="ECO:0000313" key="2">
    <source>
        <dbReference type="Proteomes" id="UP000432350"/>
    </source>
</evidence>
<gene>
    <name evidence="1" type="ORF">SPHINGO8BC_170005</name>
</gene>
<proteinExistence type="predicted"/>
<sequence>MRQLPKPSIFLTFSLMFLFMLLAPILGAQKVSYAGLSKLEK</sequence>
<name>A0A654B6W6_SPHMU</name>
<dbReference type="EMBL" id="CABWMV010000009">
    <property type="protein sequence ID" value="VXC76006.1"/>
    <property type="molecule type" value="Genomic_DNA"/>
</dbReference>